<dbReference type="Proteomes" id="UP000265750">
    <property type="component" value="Unassembled WGS sequence"/>
</dbReference>
<comment type="caution">
    <text evidence="2">The sequence shown here is derived from an EMBL/GenBank/DDBJ whole genome shotgun (WGS) entry which is preliminary data.</text>
</comment>
<evidence type="ECO:0000313" key="3">
    <source>
        <dbReference type="Proteomes" id="UP000265750"/>
    </source>
</evidence>
<evidence type="ECO:0000256" key="1">
    <source>
        <dbReference type="SAM" id="MobiDB-lite"/>
    </source>
</evidence>
<sequence length="122" mass="14008">MSDDGLRIVDHSSSEDVASYSTGSKDRYFGWSDTPGLPAKELATLFAERFPRIVRMGRGRDWAYAGWLTEAIGRAERGGPSSLPVFFADYPLELDPTHLPPPVRTRTRWRRAWDAVRRERRR</sequence>
<evidence type="ECO:0000313" key="2">
    <source>
        <dbReference type="EMBL" id="RIY01433.1"/>
    </source>
</evidence>
<gene>
    <name evidence="2" type="ORF">D3218_08750</name>
</gene>
<keyword evidence="3" id="KW-1185">Reference proteome</keyword>
<accession>A0A3A1WNI9</accession>
<reference evidence="3" key="1">
    <citation type="submission" date="2018-09" db="EMBL/GenBank/DDBJ databases">
        <authorList>
            <person name="Tuo L."/>
        </authorList>
    </citation>
    <scope>NUCLEOTIDE SEQUENCE [LARGE SCALE GENOMIC DNA]</scope>
    <source>
        <strain evidence="3">M2BS4Y-1</strain>
    </source>
</reference>
<organism evidence="2 3">
    <name type="scientific">Aureimonas flava</name>
    <dbReference type="NCBI Taxonomy" id="2320271"/>
    <lineage>
        <taxon>Bacteria</taxon>
        <taxon>Pseudomonadati</taxon>
        <taxon>Pseudomonadota</taxon>
        <taxon>Alphaproteobacteria</taxon>
        <taxon>Hyphomicrobiales</taxon>
        <taxon>Aurantimonadaceae</taxon>
        <taxon>Aureimonas</taxon>
    </lineage>
</organism>
<protein>
    <submittedName>
        <fullName evidence="2">Uncharacterized protein</fullName>
    </submittedName>
</protein>
<dbReference type="AlphaFoldDB" id="A0A3A1WNI9"/>
<name>A0A3A1WNI9_9HYPH</name>
<proteinExistence type="predicted"/>
<dbReference type="EMBL" id="QYRN01000004">
    <property type="protein sequence ID" value="RIY01433.1"/>
    <property type="molecule type" value="Genomic_DNA"/>
</dbReference>
<feature type="compositionally biased region" description="Basic and acidic residues" evidence="1">
    <location>
        <begin position="1"/>
        <end position="14"/>
    </location>
</feature>
<feature type="region of interest" description="Disordered" evidence="1">
    <location>
        <begin position="1"/>
        <end position="22"/>
    </location>
</feature>